<dbReference type="RefSeq" id="WP_246133838.1">
    <property type="nucleotide sequence ID" value="NZ_CP036339.1"/>
</dbReference>
<sequence>MIESGELFIGEWPRTIDDRYRLSLPTECVEALAGGSEGCTLAKERPGCLSLWNTSQWQGWLSQGVELMKGKLRSGRLDRRAESVQLFGRLLSTRYRTAPIAGRGRLAIPEAFRDFLGVEPGGELLVVGAAVCIELWRPESWAQHIGEQMPGFRQLFDQLTE</sequence>
<organism evidence="9 10">
    <name type="scientific">Lacipirellula limnantheis</name>
    <dbReference type="NCBI Taxonomy" id="2528024"/>
    <lineage>
        <taxon>Bacteria</taxon>
        <taxon>Pseudomonadati</taxon>
        <taxon>Planctomycetota</taxon>
        <taxon>Planctomycetia</taxon>
        <taxon>Pirellulales</taxon>
        <taxon>Lacipirellulaceae</taxon>
        <taxon>Lacipirellula</taxon>
    </lineage>
</organism>
<keyword evidence="3" id="KW-0677">Repeat</keyword>
<dbReference type="SUPFAM" id="SSF89447">
    <property type="entry name" value="AbrB/MazE/MraZ-like"/>
    <property type="match status" value="1"/>
</dbReference>
<evidence type="ECO:0000256" key="1">
    <source>
        <dbReference type="ARBA" id="ARBA00013860"/>
    </source>
</evidence>
<protein>
    <recommendedName>
        <fullName evidence="1 7">Transcriptional regulator MraZ</fullName>
    </recommendedName>
</protein>
<evidence type="ECO:0000313" key="9">
    <source>
        <dbReference type="EMBL" id="QDT72561.1"/>
    </source>
</evidence>
<evidence type="ECO:0000256" key="2">
    <source>
        <dbReference type="ARBA" id="ARBA00022490"/>
    </source>
</evidence>
<keyword evidence="6 7" id="KW-0804">Transcription</keyword>
<comment type="similarity">
    <text evidence="7">Belongs to the MraZ family.</text>
</comment>
<evidence type="ECO:0000256" key="7">
    <source>
        <dbReference type="HAMAP-Rule" id="MF_01008"/>
    </source>
</evidence>
<dbReference type="GO" id="GO:0000976">
    <property type="term" value="F:transcription cis-regulatory region binding"/>
    <property type="evidence" value="ECO:0007669"/>
    <property type="project" value="TreeGrafter"/>
</dbReference>
<dbReference type="EMBL" id="CP036339">
    <property type="protein sequence ID" value="QDT72561.1"/>
    <property type="molecule type" value="Genomic_DNA"/>
</dbReference>
<keyword evidence="10" id="KW-1185">Reference proteome</keyword>
<dbReference type="PANTHER" id="PTHR34701">
    <property type="entry name" value="TRANSCRIPTIONAL REGULATOR MRAZ"/>
    <property type="match status" value="1"/>
</dbReference>
<dbReference type="InterPro" id="IPR035642">
    <property type="entry name" value="MraZ_N"/>
</dbReference>
<evidence type="ECO:0000256" key="4">
    <source>
        <dbReference type="ARBA" id="ARBA00023015"/>
    </source>
</evidence>
<dbReference type="InterPro" id="IPR007159">
    <property type="entry name" value="SpoVT-AbrB_dom"/>
</dbReference>
<dbReference type="GO" id="GO:0003700">
    <property type="term" value="F:DNA-binding transcription factor activity"/>
    <property type="evidence" value="ECO:0007669"/>
    <property type="project" value="UniProtKB-UniRule"/>
</dbReference>
<dbReference type="GO" id="GO:0005737">
    <property type="term" value="C:cytoplasm"/>
    <property type="evidence" value="ECO:0007669"/>
    <property type="project" value="UniProtKB-UniRule"/>
</dbReference>
<dbReference type="InterPro" id="IPR038619">
    <property type="entry name" value="MraZ_sf"/>
</dbReference>
<keyword evidence="2 7" id="KW-0963">Cytoplasm</keyword>
<dbReference type="HAMAP" id="MF_01008">
    <property type="entry name" value="MraZ"/>
    <property type="match status" value="1"/>
</dbReference>
<dbReference type="PANTHER" id="PTHR34701:SF1">
    <property type="entry name" value="TRANSCRIPTIONAL REGULATOR MRAZ"/>
    <property type="match status" value="1"/>
</dbReference>
<comment type="subunit">
    <text evidence="7">Forms oligomers.</text>
</comment>
<comment type="subcellular location">
    <subcellularLocation>
        <location evidence="7">Cytoplasm</location>
        <location evidence="7">Nucleoid</location>
    </subcellularLocation>
</comment>
<gene>
    <name evidence="7" type="primary">mraZ</name>
    <name evidence="9" type="ORF">I41_17410</name>
</gene>
<name>A0A517TW09_9BACT</name>
<dbReference type="GO" id="GO:0009295">
    <property type="term" value="C:nucleoid"/>
    <property type="evidence" value="ECO:0007669"/>
    <property type="project" value="UniProtKB-SubCell"/>
</dbReference>
<dbReference type="InterPro" id="IPR037914">
    <property type="entry name" value="SpoVT-AbrB_sf"/>
</dbReference>
<dbReference type="Proteomes" id="UP000317909">
    <property type="component" value="Chromosome"/>
</dbReference>
<reference evidence="9 10" key="1">
    <citation type="submission" date="2019-02" db="EMBL/GenBank/DDBJ databases">
        <title>Deep-cultivation of Planctomycetes and their phenomic and genomic characterization uncovers novel biology.</title>
        <authorList>
            <person name="Wiegand S."/>
            <person name="Jogler M."/>
            <person name="Boedeker C."/>
            <person name="Pinto D."/>
            <person name="Vollmers J."/>
            <person name="Rivas-Marin E."/>
            <person name="Kohn T."/>
            <person name="Peeters S.H."/>
            <person name="Heuer A."/>
            <person name="Rast P."/>
            <person name="Oberbeckmann S."/>
            <person name="Bunk B."/>
            <person name="Jeske O."/>
            <person name="Meyerdierks A."/>
            <person name="Storesund J.E."/>
            <person name="Kallscheuer N."/>
            <person name="Luecker S."/>
            <person name="Lage O.M."/>
            <person name="Pohl T."/>
            <person name="Merkel B.J."/>
            <person name="Hornburger P."/>
            <person name="Mueller R.-W."/>
            <person name="Bruemmer F."/>
            <person name="Labrenz M."/>
            <person name="Spormann A.M."/>
            <person name="Op den Camp H."/>
            <person name="Overmann J."/>
            <person name="Amann R."/>
            <person name="Jetten M.S.M."/>
            <person name="Mascher T."/>
            <person name="Medema M.H."/>
            <person name="Devos D.P."/>
            <person name="Kaster A.-K."/>
            <person name="Ovreas L."/>
            <person name="Rohde M."/>
            <person name="Galperin M.Y."/>
            <person name="Jogler C."/>
        </authorList>
    </citation>
    <scope>NUCLEOTIDE SEQUENCE [LARGE SCALE GENOMIC DNA]</scope>
    <source>
        <strain evidence="9 10">I41</strain>
    </source>
</reference>
<dbReference type="InterPro" id="IPR003444">
    <property type="entry name" value="MraZ"/>
</dbReference>
<keyword evidence="4 7" id="KW-0805">Transcription regulation</keyword>
<dbReference type="KEGG" id="llh:I41_17410"/>
<dbReference type="AlphaFoldDB" id="A0A517TW09"/>
<evidence type="ECO:0000256" key="3">
    <source>
        <dbReference type="ARBA" id="ARBA00022737"/>
    </source>
</evidence>
<evidence type="ECO:0000256" key="6">
    <source>
        <dbReference type="ARBA" id="ARBA00023163"/>
    </source>
</evidence>
<dbReference type="CDD" id="cd16320">
    <property type="entry name" value="MraZ_N"/>
    <property type="match status" value="1"/>
</dbReference>
<evidence type="ECO:0000259" key="8">
    <source>
        <dbReference type="PROSITE" id="PS51740"/>
    </source>
</evidence>
<dbReference type="GO" id="GO:2000143">
    <property type="term" value="P:negative regulation of DNA-templated transcription initiation"/>
    <property type="evidence" value="ECO:0007669"/>
    <property type="project" value="TreeGrafter"/>
</dbReference>
<dbReference type="PROSITE" id="PS51740">
    <property type="entry name" value="SPOVT_ABRB"/>
    <property type="match status" value="1"/>
</dbReference>
<dbReference type="Gene3D" id="3.40.1550.20">
    <property type="entry name" value="Transcriptional regulator MraZ domain"/>
    <property type="match status" value="1"/>
</dbReference>
<feature type="domain" description="SpoVT-AbrB" evidence="8">
    <location>
        <begin position="95"/>
        <end position="140"/>
    </location>
</feature>
<accession>A0A517TW09</accession>
<proteinExistence type="inferred from homology"/>
<dbReference type="InterPro" id="IPR020603">
    <property type="entry name" value="MraZ_dom"/>
</dbReference>
<keyword evidence="5 7" id="KW-0238">DNA-binding</keyword>
<dbReference type="Pfam" id="PF02381">
    <property type="entry name" value="MraZ"/>
    <property type="match status" value="1"/>
</dbReference>
<evidence type="ECO:0000256" key="5">
    <source>
        <dbReference type="ARBA" id="ARBA00023125"/>
    </source>
</evidence>
<evidence type="ECO:0000313" key="10">
    <source>
        <dbReference type="Proteomes" id="UP000317909"/>
    </source>
</evidence>